<name>A0A137YAD0_9GAMM</name>
<dbReference type="AlphaFoldDB" id="A0A137YAD0"/>
<proteinExistence type="predicted"/>
<feature type="transmembrane region" description="Helical" evidence="4">
    <location>
        <begin position="82"/>
        <end position="101"/>
    </location>
</feature>
<dbReference type="EMBL" id="JRUE01000053">
    <property type="protein sequence ID" value="KXZ73747.1"/>
    <property type="molecule type" value="Genomic_DNA"/>
</dbReference>
<comment type="catalytic activity">
    <reaction evidence="3">
        <text>di-trans,octa-cis-undecaprenyl diphosphate + H2O = di-trans,octa-cis-undecaprenyl phosphate + phosphate + H(+)</text>
        <dbReference type="Rhea" id="RHEA:28094"/>
        <dbReference type="ChEBI" id="CHEBI:15377"/>
        <dbReference type="ChEBI" id="CHEBI:15378"/>
        <dbReference type="ChEBI" id="CHEBI:43474"/>
        <dbReference type="ChEBI" id="CHEBI:58405"/>
        <dbReference type="ChEBI" id="CHEBI:60392"/>
        <dbReference type="EC" id="3.6.1.27"/>
    </reaction>
</comment>
<dbReference type="CDD" id="cd03392">
    <property type="entry name" value="PAP2_like_2"/>
    <property type="match status" value="1"/>
</dbReference>
<accession>A0A137YAD0</accession>
<evidence type="ECO:0000313" key="6">
    <source>
        <dbReference type="EMBL" id="KXZ73747.1"/>
    </source>
</evidence>
<dbReference type="PANTHER" id="PTHR14969:SF13">
    <property type="entry name" value="AT30094P"/>
    <property type="match status" value="1"/>
</dbReference>
<comment type="caution">
    <text evidence="6">The sequence shown here is derived from an EMBL/GenBank/DDBJ whole genome shotgun (WGS) entry which is preliminary data.</text>
</comment>
<protein>
    <recommendedName>
        <fullName evidence="1">undecaprenyl-diphosphate phosphatase</fullName>
        <ecNumber evidence="1">3.6.1.27</ecNumber>
    </recommendedName>
    <alternativeName>
        <fullName evidence="2">Undecaprenyl pyrophosphate phosphatase</fullName>
    </alternativeName>
</protein>
<keyword evidence="4" id="KW-0472">Membrane</keyword>
<evidence type="ECO:0000256" key="2">
    <source>
        <dbReference type="ARBA" id="ARBA00032707"/>
    </source>
</evidence>
<reference evidence="6 7" key="1">
    <citation type="journal article" date="2016" name="Sci. Rep.">
        <title>Genomic and phenotypic characterization of the species Acinetobacter venetianus.</title>
        <authorList>
            <person name="Fondi M."/>
            <person name="Maida I."/>
            <person name="Perrin E."/>
            <person name="Orlandini V."/>
            <person name="La Torre L."/>
            <person name="Bosi E."/>
            <person name="Negroni A."/>
            <person name="Zanaroli G."/>
            <person name="Fava F."/>
            <person name="Decorosi F."/>
            <person name="Giovannetti L."/>
            <person name="Viti C."/>
            <person name="Vaneechoutte M."/>
            <person name="Dijkshoorn L."/>
            <person name="Fani R."/>
        </authorList>
    </citation>
    <scope>NUCLEOTIDE SEQUENCE [LARGE SCALE GENOMIC DNA]</scope>
    <source>
        <strain evidence="6 7">LUH5627</strain>
    </source>
</reference>
<evidence type="ECO:0000259" key="5">
    <source>
        <dbReference type="SMART" id="SM00014"/>
    </source>
</evidence>
<dbReference type="GO" id="GO:0050380">
    <property type="term" value="F:undecaprenyl-diphosphatase activity"/>
    <property type="evidence" value="ECO:0007669"/>
    <property type="project" value="UniProtKB-EC"/>
</dbReference>
<keyword evidence="4" id="KW-0812">Transmembrane</keyword>
<dbReference type="InterPro" id="IPR036938">
    <property type="entry name" value="PAP2/HPO_sf"/>
</dbReference>
<dbReference type="InterPro" id="IPR000326">
    <property type="entry name" value="PAP2/HPO"/>
</dbReference>
<feature type="transmembrane region" description="Helical" evidence="4">
    <location>
        <begin position="148"/>
        <end position="168"/>
    </location>
</feature>
<sequence>MPHLLLCIGCIFLGFGVFGLLYSNASAFDLLSVQTLFEHRSFALNNVAVLLSRLGGMPFLLFLTVFFCVYHIRIKDYKKVTFLALSVSGSIVIGWLLKWGIDRPRPLEFYHLVQSYGASFPSAHSLYAATLASLSMLLFREHKYRKSVILVSTLWFIFMGLSRVYAGVHYPTDVLAGWGIGLIWTSLLWFWLYQSNFSNNLFLDKKSKLRWNNDVG</sequence>
<dbReference type="Gene3D" id="1.20.144.10">
    <property type="entry name" value="Phosphatidic acid phosphatase type 2/haloperoxidase"/>
    <property type="match status" value="1"/>
</dbReference>
<dbReference type="SUPFAM" id="SSF48317">
    <property type="entry name" value="Acid phosphatase/Vanadium-dependent haloperoxidase"/>
    <property type="match status" value="1"/>
</dbReference>
<gene>
    <name evidence="6" type="ORF">AVENLUH5627_00449</name>
</gene>
<dbReference type="RefSeq" id="WP_004876998.1">
    <property type="nucleotide sequence ID" value="NZ_BCLZ01000008.1"/>
</dbReference>
<dbReference type="EC" id="3.6.1.27" evidence="1"/>
<feature type="domain" description="Phosphatidic acid phosphatase type 2/haloperoxidase" evidence="5">
    <location>
        <begin position="77"/>
        <end position="189"/>
    </location>
</feature>
<dbReference type="SMART" id="SM00014">
    <property type="entry name" value="acidPPc"/>
    <property type="match status" value="1"/>
</dbReference>
<feature type="transmembrane region" description="Helical" evidence="4">
    <location>
        <begin position="51"/>
        <end position="70"/>
    </location>
</feature>
<keyword evidence="4" id="KW-1133">Transmembrane helix</keyword>
<evidence type="ECO:0000313" key="7">
    <source>
        <dbReference type="Proteomes" id="UP000075680"/>
    </source>
</evidence>
<accession>A0A150I249</accession>
<evidence type="ECO:0000256" key="1">
    <source>
        <dbReference type="ARBA" id="ARBA00012374"/>
    </source>
</evidence>
<feature type="transmembrane region" description="Helical" evidence="4">
    <location>
        <begin position="174"/>
        <end position="193"/>
    </location>
</feature>
<dbReference type="GeneID" id="58193275"/>
<dbReference type="PANTHER" id="PTHR14969">
    <property type="entry name" value="SPHINGOSINE-1-PHOSPHATE PHOSPHOHYDROLASE"/>
    <property type="match status" value="1"/>
</dbReference>
<evidence type="ECO:0000256" key="4">
    <source>
        <dbReference type="SAM" id="Phobius"/>
    </source>
</evidence>
<dbReference type="Proteomes" id="UP000075680">
    <property type="component" value="Unassembled WGS sequence"/>
</dbReference>
<evidence type="ECO:0000256" key="3">
    <source>
        <dbReference type="ARBA" id="ARBA00047594"/>
    </source>
</evidence>
<organism evidence="6 7">
    <name type="scientific">Acinetobacter venetianus</name>
    <dbReference type="NCBI Taxonomy" id="52133"/>
    <lineage>
        <taxon>Bacteria</taxon>
        <taxon>Pseudomonadati</taxon>
        <taxon>Pseudomonadota</taxon>
        <taxon>Gammaproteobacteria</taxon>
        <taxon>Moraxellales</taxon>
        <taxon>Moraxellaceae</taxon>
        <taxon>Acinetobacter</taxon>
    </lineage>
</organism>
<feature type="transmembrane region" description="Helical" evidence="4">
    <location>
        <begin position="121"/>
        <end position="139"/>
    </location>
</feature>
<dbReference type="PATRIC" id="fig|52133.18.peg.467"/>
<dbReference type="Pfam" id="PF01569">
    <property type="entry name" value="PAP2"/>
    <property type="match status" value="1"/>
</dbReference>